<name>A0A267ENU2_9PLAT</name>
<organism evidence="2 3">
    <name type="scientific">Macrostomum lignano</name>
    <dbReference type="NCBI Taxonomy" id="282301"/>
    <lineage>
        <taxon>Eukaryota</taxon>
        <taxon>Metazoa</taxon>
        <taxon>Spiralia</taxon>
        <taxon>Lophotrochozoa</taxon>
        <taxon>Platyhelminthes</taxon>
        <taxon>Rhabditophora</taxon>
        <taxon>Macrostomorpha</taxon>
        <taxon>Macrostomida</taxon>
        <taxon>Macrostomidae</taxon>
        <taxon>Macrostomum</taxon>
    </lineage>
</organism>
<proteinExistence type="predicted"/>
<feature type="compositionally biased region" description="Polar residues" evidence="1">
    <location>
        <begin position="20"/>
        <end position="38"/>
    </location>
</feature>
<feature type="region of interest" description="Disordered" evidence="1">
    <location>
        <begin position="1"/>
        <end position="160"/>
    </location>
</feature>
<keyword evidence="3" id="KW-1185">Reference proteome</keyword>
<dbReference type="AlphaFoldDB" id="A0A267ENU2"/>
<comment type="caution">
    <text evidence="2">The sequence shown here is derived from an EMBL/GenBank/DDBJ whole genome shotgun (WGS) entry which is preliminary data.</text>
</comment>
<feature type="compositionally biased region" description="Low complexity" evidence="1">
    <location>
        <begin position="316"/>
        <end position="325"/>
    </location>
</feature>
<feature type="compositionally biased region" description="Low complexity" evidence="1">
    <location>
        <begin position="198"/>
        <end position="220"/>
    </location>
</feature>
<dbReference type="Proteomes" id="UP000215902">
    <property type="component" value="Unassembled WGS sequence"/>
</dbReference>
<dbReference type="EMBL" id="NIVC01001938">
    <property type="protein sequence ID" value="PAA62432.1"/>
    <property type="molecule type" value="Genomic_DNA"/>
</dbReference>
<evidence type="ECO:0000313" key="2">
    <source>
        <dbReference type="EMBL" id="PAA62432.1"/>
    </source>
</evidence>
<feature type="compositionally biased region" description="Low complexity" evidence="1">
    <location>
        <begin position="179"/>
        <end position="190"/>
    </location>
</feature>
<evidence type="ECO:0000256" key="1">
    <source>
        <dbReference type="SAM" id="MobiDB-lite"/>
    </source>
</evidence>
<sequence length="401" mass="44946">MNPTSPRSKSLARGALPQKRPQSGQASVTSSPARNSPSMVAARPVGIGSVQKSAGSPGVRDLRRRALQNFKLGKSRAPVPVAPAAVAPADDSAASAGRTGSETVGLNDEKEQQQQQPNDSAIFWHEMSRTSEMLTSALEDETRRMRAGSGNEDRQTGGSMATVVELRNLLSEVEKLKQIQRQRQQQQQQQKPPPPPQQQQQQQQQQQPQTQQQKQQPQQQHQEDEQQQLKQFLNLTTDSQHVVSVEINRILRVLDALQRRGLQHHVALSAAEILSLRDSIRRMNPSALSCADIELLSNARELVACVGGKLAEQLRQRQQQQPQQKQKQHQHQQQASVRSLDRLPQMEARQQQQRSNLLQPIHQLKANYQAKSNQSLRGYASSTQQRIIQVIDRSKTEKFKA</sequence>
<evidence type="ECO:0000313" key="3">
    <source>
        <dbReference type="Proteomes" id="UP000215902"/>
    </source>
</evidence>
<feature type="region of interest" description="Disordered" evidence="1">
    <location>
        <begin position="177"/>
        <end position="227"/>
    </location>
</feature>
<accession>A0A267ENU2</accession>
<feature type="region of interest" description="Disordered" evidence="1">
    <location>
        <begin position="316"/>
        <end position="339"/>
    </location>
</feature>
<reference evidence="2 3" key="1">
    <citation type="submission" date="2017-06" db="EMBL/GenBank/DDBJ databases">
        <title>A platform for efficient transgenesis in Macrostomum lignano, a flatworm model organism for stem cell research.</title>
        <authorList>
            <person name="Berezikov E."/>
        </authorList>
    </citation>
    <scope>NUCLEOTIDE SEQUENCE [LARGE SCALE GENOMIC DNA]</scope>
    <source>
        <strain evidence="2">DV1</strain>
        <tissue evidence="2">Whole organism</tissue>
    </source>
</reference>
<feature type="compositionally biased region" description="Low complexity" evidence="1">
    <location>
        <begin position="77"/>
        <end position="96"/>
    </location>
</feature>
<gene>
    <name evidence="2" type="ORF">BOX15_Mlig033379g2</name>
</gene>
<protein>
    <submittedName>
        <fullName evidence="2">Uncharacterized protein</fullName>
    </submittedName>
</protein>